<accession>A0A7S1SGF4</accession>
<keyword evidence="3" id="KW-0813">Transport</keyword>
<feature type="transmembrane region" description="Helical" evidence="10">
    <location>
        <begin position="202"/>
        <end position="222"/>
    </location>
</feature>
<dbReference type="SUPFAM" id="SSF90123">
    <property type="entry name" value="ABC transporter transmembrane region"/>
    <property type="match status" value="1"/>
</dbReference>
<evidence type="ECO:0000256" key="6">
    <source>
        <dbReference type="ARBA" id="ARBA00022741"/>
    </source>
</evidence>
<evidence type="ECO:0000256" key="4">
    <source>
        <dbReference type="ARBA" id="ARBA00022692"/>
    </source>
</evidence>
<keyword evidence="8 10" id="KW-1133">Transmembrane helix</keyword>
<keyword evidence="4 10" id="KW-0812">Transmembrane</keyword>
<evidence type="ECO:0000256" key="1">
    <source>
        <dbReference type="ARBA" id="ARBA00004127"/>
    </source>
</evidence>
<dbReference type="SMART" id="SM00382">
    <property type="entry name" value="AAA"/>
    <property type="match status" value="1"/>
</dbReference>
<evidence type="ECO:0000313" key="13">
    <source>
        <dbReference type="EMBL" id="CAD9198035.1"/>
    </source>
</evidence>
<dbReference type="InterPro" id="IPR003439">
    <property type="entry name" value="ABC_transporter-like_ATP-bd"/>
</dbReference>
<feature type="domain" description="ABC transporter" evidence="11">
    <location>
        <begin position="380"/>
        <end position="616"/>
    </location>
</feature>
<dbReference type="InterPro" id="IPR017871">
    <property type="entry name" value="ABC_transporter-like_CS"/>
</dbReference>
<dbReference type="Gene3D" id="1.20.1560.10">
    <property type="entry name" value="ABC transporter type 1, transmembrane domain"/>
    <property type="match status" value="1"/>
</dbReference>
<comment type="similarity">
    <text evidence="2">Belongs to the ABC transporter superfamily. ABCC family. Conjugate transporter (TC 3.A.1.208) subfamily.</text>
</comment>
<keyword evidence="5" id="KW-0677">Repeat</keyword>
<dbReference type="PROSITE" id="PS00211">
    <property type="entry name" value="ABC_TRANSPORTER_1"/>
    <property type="match status" value="1"/>
</dbReference>
<dbReference type="GO" id="GO:0016887">
    <property type="term" value="F:ATP hydrolysis activity"/>
    <property type="evidence" value="ECO:0007669"/>
    <property type="project" value="InterPro"/>
</dbReference>
<feature type="transmembrane region" description="Helical" evidence="10">
    <location>
        <begin position="173"/>
        <end position="196"/>
    </location>
</feature>
<dbReference type="InterPro" id="IPR050173">
    <property type="entry name" value="ABC_transporter_C-like"/>
</dbReference>
<evidence type="ECO:0000256" key="9">
    <source>
        <dbReference type="ARBA" id="ARBA00023136"/>
    </source>
</evidence>
<dbReference type="EMBL" id="HBGG01000467">
    <property type="protein sequence ID" value="CAD9198035.1"/>
    <property type="molecule type" value="Transcribed_RNA"/>
</dbReference>
<evidence type="ECO:0000256" key="2">
    <source>
        <dbReference type="ARBA" id="ARBA00009726"/>
    </source>
</evidence>
<dbReference type="GO" id="GO:0005524">
    <property type="term" value="F:ATP binding"/>
    <property type="evidence" value="ECO:0007669"/>
    <property type="project" value="UniProtKB-KW"/>
</dbReference>
<dbReference type="SUPFAM" id="SSF52540">
    <property type="entry name" value="P-loop containing nucleoside triphosphate hydrolases"/>
    <property type="match status" value="1"/>
</dbReference>
<keyword evidence="6" id="KW-0547">Nucleotide-binding</keyword>
<dbReference type="Pfam" id="PF00664">
    <property type="entry name" value="ABC_membrane"/>
    <property type="match status" value="1"/>
</dbReference>
<feature type="transmembrane region" description="Helical" evidence="10">
    <location>
        <begin position="316"/>
        <end position="335"/>
    </location>
</feature>
<evidence type="ECO:0000259" key="12">
    <source>
        <dbReference type="PROSITE" id="PS50929"/>
    </source>
</evidence>
<dbReference type="PROSITE" id="PS50929">
    <property type="entry name" value="ABC_TM1F"/>
    <property type="match status" value="1"/>
</dbReference>
<feature type="transmembrane region" description="Helical" evidence="10">
    <location>
        <begin position="101"/>
        <end position="127"/>
    </location>
</feature>
<dbReference type="Pfam" id="PF00005">
    <property type="entry name" value="ABC_tran"/>
    <property type="match status" value="1"/>
</dbReference>
<dbReference type="InterPro" id="IPR011527">
    <property type="entry name" value="ABC1_TM_dom"/>
</dbReference>
<dbReference type="AlphaFoldDB" id="A0A7S1SGF4"/>
<dbReference type="GO" id="GO:0016020">
    <property type="term" value="C:membrane"/>
    <property type="evidence" value="ECO:0007669"/>
    <property type="project" value="InterPro"/>
</dbReference>
<reference evidence="13" key="1">
    <citation type="submission" date="2021-01" db="EMBL/GenBank/DDBJ databases">
        <authorList>
            <person name="Corre E."/>
            <person name="Pelletier E."/>
            <person name="Niang G."/>
            <person name="Scheremetjew M."/>
            <person name="Finn R."/>
            <person name="Kale V."/>
            <person name="Holt S."/>
            <person name="Cochrane G."/>
            <person name="Meng A."/>
            <person name="Brown T."/>
            <person name="Cohen L."/>
        </authorList>
    </citation>
    <scope>NUCLEOTIDE SEQUENCE</scope>
    <source>
        <strain evidence="13">PLY429</strain>
    </source>
</reference>
<dbReference type="InterPro" id="IPR036640">
    <property type="entry name" value="ABC1_TM_sf"/>
</dbReference>
<organism evidence="13">
    <name type="scientific">Tetraselmis chuii</name>
    <dbReference type="NCBI Taxonomy" id="63592"/>
    <lineage>
        <taxon>Eukaryota</taxon>
        <taxon>Viridiplantae</taxon>
        <taxon>Chlorophyta</taxon>
        <taxon>core chlorophytes</taxon>
        <taxon>Chlorodendrophyceae</taxon>
        <taxon>Chlorodendrales</taxon>
        <taxon>Chlorodendraceae</taxon>
        <taxon>Tetraselmis</taxon>
    </lineage>
</organism>
<comment type="subcellular location">
    <subcellularLocation>
        <location evidence="1">Endomembrane system</location>
        <topology evidence="1">Multi-pass membrane protein</topology>
    </subcellularLocation>
</comment>
<dbReference type="CDD" id="cd18603">
    <property type="entry name" value="ABC_6TM_MRP1_2_3_6_D2_like"/>
    <property type="match status" value="1"/>
</dbReference>
<dbReference type="GO" id="GO:0140359">
    <property type="term" value="F:ABC-type transporter activity"/>
    <property type="evidence" value="ECO:0007669"/>
    <property type="project" value="InterPro"/>
</dbReference>
<dbReference type="InterPro" id="IPR027417">
    <property type="entry name" value="P-loop_NTPase"/>
</dbReference>
<evidence type="ECO:0000256" key="8">
    <source>
        <dbReference type="ARBA" id="ARBA00022989"/>
    </source>
</evidence>
<protein>
    <submittedName>
        <fullName evidence="13">Uncharacterized protein</fullName>
    </submittedName>
</protein>
<proteinExistence type="inferred from homology"/>
<keyword evidence="7" id="KW-0067">ATP-binding</keyword>
<dbReference type="CDD" id="cd03244">
    <property type="entry name" value="ABCC_MRP_domain2"/>
    <property type="match status" value="1"/>
</dbReference>
<dbReference type="FunFam" id="3.40.50.300:FF:000074">
    <property type="entry name" value="Multidrug resistance-associated protein 5 isoform 1"/>
    <property type="match status" value="1"/>
</dbReference>
<evidence type="ECO:0000256" key="10">
    <source>
        <dbReference type="SAM" id="Phobius"/>
    </source>
</evidence>
<dbReference type="GO" id="GO:0012505">
    <property type="term" value="C:endomembrane system"/>
    <property type="evidence" value="ECO:0007669"/>
    <property type="project" value="UniProtKB-SubCell"/>
</dbReference>
<name>A0A7S1SGF4_9CHLO</name>
<evidence type="ECO:0000256" key="3">
    <source>
        <dbReference type="ARBA" id="ARBA00022448"/>
    </source>
</evidence>
<keyword evidence="9 10" id="KW-0472">Membrane</keyword>
<sequence>MPSKGQSLQQNCSIGMNVQRAAPSLRRLGSLTSEEKRSKGQVKLRLYLGYMAAWGPLFLLPTVFLLTAGSERGLQQVQNWWLSVWASNGWSVAGDAANQDMVYVAVFFAIGVGSLLCGLLRAVVMVIGTVRASRRLHSQLLSKIMLLPMMFFDTQPAGRLINRFTKDTEAMDIQLGPCVSAFLVMLSSAVASIVVICTVSPWFLIAVVPLGAVYWSVQNVYIKSSRELKRLDSVAFSPIFNHFNETLQGLSTVRAFRQSGDFAAKNLGLLNSSNRCWWPLQVANRWLGIRLELIGVSVTYLTALMTAVWTPVNAGLAGLAVTSALSMTGIMNFMVRQSAELEINMNAVERILEYEDEGTEAPPVVDDRRPPSDWPSAGVITASDLYVRYREELDPVLKGISFSTGPAEKIGIAGRTGCGKSTLMMTLYRIVEPIRGSLTIDGQDILDMGLRDLRSRLALVPQDPVVFSGTIRSNLDPFSQYSDDKMWSALRQVSLATVIETFEGGLGLDSVISEGGNNLSVGQRQLLGLARALMLGSRILVLDEATSNIDNATDELIQATIRTAFSNCTVLTIAHRLHTIMHSDRIMVLDNGRIAEFDTPKQLLKNPEGMFSALVEEASKKSLSRSKSQAKVADLVATEAQRVLALPSMKERAP</sequence>
<evidence type="ECO:0000256" key="7">
    <source>
        <dbReference type="ARBA" id="ARBA00022840"/>
    </source>
</evidence>
<dbReference type="Gene3D" id="3.40.50.300">
    <property type="entry name" value="P-loop containing nucleotide triphosphate hydrolases"/>
    <property type="match status" value="1"/>
</dbReference>
<dbReference type="InterPro" id="IPR003593">
    <property type="entry name" value="AAA+_ATPase"/>
</dbReference>
<dbReference type="PANTHER" id="PTHR24223">
    <property type="entry name" value="ATP-BINDING CASSETTE SUB-FAMILY C"/>
    <property type="match status" value="1"/>
</dbReference>
<feature type="transmembrane region" description="Helical" evidence="10">
    <location>
        <begin position="291"/>
        <end position="310"/>
    </location>
</feature>
<evidence type="ECO:0000256" key="5">
    <source>
        <dbReference type="ARBA" id="ARBA00022737"/>
    </source>
</evidence>
<feature type="domain" description="ABC transmembrane type-1" evidence="12">
    <location>
        <begin position="73"/>
        <end position="342"/>
    </location>
</feature>
<gene>
    <name evidence="13" type="ORF">TCHU04912_LOCUS268</name>
</gene>
<feature type="transmembrane region" description="Helical" evidence="10">
    <location>
        <begin position="46"/>
        <end position="66"/>
    </location>
</feature>
<dbReference type="PROSITE" id="PS50893">
    <property type="entry name" value="ABC_TRANSPORTER_2"/>
    <property type="match status" value="1"/>
</dbReference>
<dbReference type="PANTHER" id="PTHR24223:SF453">
    <property type="entry name" value="ABC TRANSPORTER"/>
    <property type="match status" value="1"/>
</dbReference>
<dbReference type="FunFam" id="1.20.1560.10:FF:000010">
    <property type="entry name" value="Multidrug resistance-associated ABC transporter"/>
    <property type="match status" value="1"/>
</dbReference>
<evidence type="ECO:0000259" key="11">
    <source>
        <dbReference type="PROSITE" id="PS50893"/>
    </source>
</evidence>